<reference evidence="1 2" key="1">
    <citation type="submission" date="2019-08" db="EMBL/GenBank/DDBJ databases">
        <title>Complete genome sequence of Thermosulfurimonas marina SU872T, an anaerobic thermophilic chemolithoautotrophic bacterium isolated from a shallow marine hydrothermal vent.</title>
        <authorList>
            <person name="Allioux M."/>
            <person name="Jebbar M."/>
            <person name="Slobodkina G."/>
            <person name="Slobodkin A."/>
            <person name="Moalic Y."/>
            <person name="Frolova A."/>
            <person name="Shao Z."/>
            <person name="Alain K."/>
        </authorList>
    </citation>
    <scope>NUCLEOTIDE SEQUENCE [LARGE SCALE GENOMIC DNA]</scope>
    <source>
        <strain evidence="1 2">SU872</strain>
    </source>
</reference>
<dbReference type="AlphaFoldDB" id="A0A6H1WRC9"/>
<dbReference type="EMBL" id="CP042909">
    <property type="protein sequence ID" value="QJA05775.1"/>
    <property type="molecule type" value="Genomic_DNA"/>
</dbReference>
<evidence type="ECO:0000313" key="2">
    <source>
        <dbReference type="Proteomes" id="UP000501253"/>
    </source>
</evidence>
<evidence type="ECO:0000313" key="1">
    <source>
        <dbReference type="EMBL" id="QJA05775.1"/>
    </source>
</evidence>
<gene>
    <name evidence="1" type="ORF">FVE67_02710</name>
</gene>
<name>A0A6H1WRC9_9BACT</name>
<sequence>MGEILLVLSPHRLEFLPRAFELMEECETVILEEPRHPEFEALLSGKTALTKFLEISEPGFPEYSRAVYQKMRELFSRGRQVLQVEPYLEGVQKIQARLAAGEEPEALQRDPELSPIYQHEHQTFGRLLDFYAALSEPFESLVEKIKAFAQADAARLIFRDTLRAQALRQILKGLSGQRVYLETGYIHLYLVRELARKPPAGFRLRVRNLVRLATGGHLPRGLWPAPGDVLTAFYLFEKRRAVEEDLLAARSLVYIRLIEKNELQPSPENPFPHLRDEVFFRAFVRGLSFEDCRRLDARIRLLPTAEARQVAQKSFPEIWKQASQLVDQVFREVKTSGGLRAGLSRSLTPGRG</sequence>
<accession>A0A6H1WRC9</accession>
<organism evidence="1 2">
    <name type="scientific">Thermosulfurimonas marina</name>
    <dbReference type="NCBI Taxonomy" id="2047767"/>
    <lineage>
        <taxon>Bacteria</taxon>
        <taxon>Pseudomonadati</taxon>
        <taxon>Thermodesulfobacteriota</taxon>
        <taxon>Thermodesulfobacteria</taxon>
        <taxon>Thermodesulfobacteriales</taxon>
        <taxon>Thermodesulfobacteriaceae</taxon>
        <taxon>Thermosulfurimonas</taxon>
    </lineage>
</organism>
<proteinExistence type="predicted"/>
<dbReference type="KEGG" id="tmai:FVE67_02710"/>
<protein>
    <submittedName>
        <fullName evidence="1">Uncharacterized protein</fullName>
    </submittedName>
</protein>
<keyword evidence="2" id="KW-1185">Reference proteome</keyword>
<dbReference type="RefSeq" id="WP_168719135.1">
    <property type="nucleotide sequence ID" value="NZ_CP042909.1"/>
</dbReference>
<dbReference type="Proteomes" id="UP000501253">
    <property type="component" value="Chromosome"/>
</dbReference>